<evidence type="ECO:0000256" key="4">
    <source>
        <dbReference type="SAM" id="MobiDB-lite"/>
    </source>
</evidence>
<evidence type="ECO:0000313" key="6">
    <source>
        <dbReference type="Proteomes" id="UP000007303"/>
    </source>
</evidence>
<dbReference type="InterPro" id="IPR002110">
    <property type="entry name" value="Ankyrin_rpt"/>
</dbReference>
<evidence type="ECO:0000256" key="1">
    <source>
        <dbReference type="ARBA" id="ARBA00022737"/>
    </source>
</evidence>
<evidence type="ECO:0000313" key="5">
    <source>
        <dbReference type="Ensembl" id="ENSTNIP00000003344.1"/>
    </source>
</evidence>
<dbReference type="AlphaFoldDB" id="H3C525"/>
<dbReference type="HOGENOM" id="CLU_052448_0_0_1"/>
<dbReference type="GeneTree" id="ENSGT00940000156564"/>
<reference evidence="5" key="3">
    <citation type="submission" date="2025-09" db="UniProtKB">
        <authorList>
            <consortium name="Ensembl"/>
        </authorList>
    </citation>
    <scope>IDENTIFICATION</scope>
</reference>
<dbReference type="SMART" id="SM00248">
    <property type="entry name" value="ANK"/>
    <property type="match status" value="4"/>
</dbReference>
<dbReference type="OMA" id="HAHGFHD"/>
<dbReference type="PROSITE" id="PS50297">
    <property type="entry name" value="ANK_REP_REGION"/>
    <property type="match status" value="3"/>
</dbReference>
<protein>
    <submittedName>
        <fullName evidence="5">Ankyrin repeat domain 10a</fullName>
    </submittedName>
</protein>
<dbReference type="Proteomes" id="UP000007303">
    <property type="component" value="Unassembled WGS sequence"/>
</dbReference>
<dbReference type="InParanoid" id="H3C525"/>
<dbReference type="Ensembl" id="ENSTNIT00000000161.1">
    <property type="protein sequence ID" value="ENSTNIP00000003344.1"/>
    <property type="gene ID" value="ENSTNIG00000014473.1"/>
</dbReference>
<dbReference type="PANTHER" id="PTHR24201">
    <property type="entry name" value="ANK_REP_REGION DOMAIN-CONTAINING PROTEIN"/>
    <property type="match status" value="1"/>
</dbReference>
<organism evidence="5 6">
    <name type="scientific">Tetraodon nigroviridis</name>
    <name type="common">Spotted green pufferfish</name>
    <name type="synonym">Chelonodon nigroviridis</name>
    <dbReference type="NCBI Taxonomy" id="99883"/>
    <lineage>
        <taxon>Eukaryota</taxon>
        <taxon>Metazoa</taxon>
        <taxon>Chordata</taxon>
        <taxon>Craniata</taxon>
        <taxon>Vertebrata</taxon>
        <taxon>Euteleostomi</taxon>
        <taxon>Actinopterygii</taxon>
        <taxon>Neopterygii</taxon>
        <taxon>Teleostei</taxon>
        <taxon>Neoteleostei</taxon>
        <taxon>Acanthomorphata</taxon>
        <taxon>Eupercaria</taxon>
        <taxon>Tetraodontiformes</taxon>
        <taxon>Tetradontoidea</taxon>
        <taxon>Tetraodontidae</taxon>
        <taxon>Tetraodon</taxon>
    </lineage>
</organism>
<dbReference type="PRINTS" id="PR01415">
    <property type="entry name" value="ANKYRIN"/>
</dbReference>
<dbReference type="InterPro" id="IPR050776">
    <property type="entry name" value="Ank_Repeat/CDKN_Inhibitor"/>
</dbReference>
<dbReference type="Gene3D" id="1.25.40.20">
    <property type="entry name" value="Ankyrin repeat-containing domain"/>
    <property type="match status" value="1"/>
</dbReference>
<name>H3C525_TETNG</name>
<dbReference type="InterPro" id="IPR036770">
    <property type="entry name" value="Ankyrin_rpt-contain_sf"/>
</dbReference>
<evidence type="ECO:0000256" key="3">
    <source>
        <dbReference type="PROSITE-ProRule" id="PRU00023"/>
    </source>
</evidence>
<feature type="repeat" description="ANK" evidence="3">
    <location>
        <begin position="120"/>
        <end position="152"/>
    </location>
</feature>
<reference evidence="5" key="2">
    <citation type="submission" date="2025-08" db="UniProtKB">
        <authorList>
            <consortium name="Ensembl"/>
        </authorList>
    </citation>
    <scope>IDENTIFICATION</scope>
</reference>
<dbReference type="SUPFAM" id="SSF48403">
    <property type="entry name" value="Ankyrin repeat"/>
    <property type="match status" value="1"/>
</dbReference>
<dbReference type="STRING" id="99883.ENSTNIP00000003344"/>
<reference evidence="6" key="1">
    <citation type="journal article" date="2004" name="Nature">
        <title>Genome duplication in the teleost fish Tetraodon nigroviridis reveals the early vertebrate proto-karyotype.</title>
        <authorList>
            <person name="Jaillon O."/>
            <person name="Aury J.-M."/>
            <person name="Brunet F."/>
            <person name="Petit J.-L."/>
            <person name="Stange-Thomann N."/>
            <person name="Mauceli E."/>
            <person name="Bouneau L."/>
            <person name="Fischer C."/>
            <person name="Ozouf-Costaz C."/>
            <person name="Bernot A."/>
            <person name="Nicaud S."/>
            <person name="Jaffe D."/>
            <person name="Fisher S."/>
            <person name="Lutfalla G."/>
            <person name="Dossat C."/>
            <person name="Segurens B."/>
            <person name="Dasilva C."/>
            <person name="Salanoubat M."/>
            <person name="Levy M."/>
            <person name="Boudet N."/>
            <person name="Castellano S."/>
            <person name="Anthouard V."/>
            <person name="Jubin C."/>
            <person name="Castelli V."/>
            <person name="Katinka M."/>
            <person name="Vacherie B."/>
            <person name="Biemont C."/>
            <person name="Skalli Z."/>
            <person name="Cattolico L."/>
            <person name="Poulain J."/>
            <person name="De Berardinis V."/>
            <person name="Cruaud C."/>
            <person name="Duprat S."/>
            <person name="Brottier P."/>
            <person name="Coutanceau J.-P."/>
            <person name="Gouzy J."/>
            <person name="Parra G."/>
            <person name="Lardier G."/>
            <person name="Chapple C."/>
            <person name="McKernan K.J."/>
            <person name="McEwan P."/>
            <person name="Bosak S."/>
            <person name="Kellis M."/>
            <person name="Volff J.-N."/>
            <person name="Guigo R."/>
            <person name="Zody M.C."/>
            <person name="Mesirov J."/>
            <person name="Lindblad-Toh K."/>
            <person name="Birren B."/>
            <person name="Nusbaum C."/>
            <person name="Kahn D."/>
            <person name="Robinson-Rechavi M."/>
            <person name="Laudet V."/>
            <person name="Schachter V."/>
            <person name="Quetier F."/>
            <person name="Saurin W."/>
            <person name="Scarpelli C."/>
            <person name="Wincker P."/>
            <person name="Lander E.S."/>
            <person name="Weissenbach J."/>
            <person name="Roest Crollius H."/>
        </authorList>
    </citation>
    <scope>NUCLEOTIDE SEQUENCE [LARGE SCALE GENOMIC DNA]</scope>
</reference>
<evidence type="ECO:0000256" key="2">
    <source>
        <dbReference type="ARBA" id="ARBA00023043"/>
    </source>
</evidence>
<feature type="repeat" description="ANK" evidence="3">
    <location>
        <begin position="87"/>
        <end position="119"/>
    </location>
</feature>
<dbReference type="PANTHER" id="PTHR24201:SF17">
    <property type="entry name" value="ANKYRIN REPEAT DOMAIN-CONTAINING PROTEIN 10-LIKE ISOFORM X1"/>
    <property type="match status" value="1"/>
</dbReference>
<keyword evidence="6" id="KW-1185">Reference proteome</keyword>
<accession>H3C525</accession>
<keyword evidence="1" id="KW-0677">Repeat</keyword>
<feature type="region of interest" description="Disordered" evidence="4">
    <location>
        <begin position="231"/>
        <end position="254"/>
    </location>
</feature>
<proteinExistence type="predicted"/>
<dbReference type="PROSITE" id="PS50088">
    <property type="entry name" value="ANK_REPEAT"/>
    <property type="match status" value="3"/>
</dbReference>
<feature type="repeat" description="ANK" evidence="3">
    <location>
        <begin position="53"/>
        <end position="85"/>
    </location>
</feature>
<keyword evidence="2 3" id="KW-0040">ANK repeat</keyword>
<dbReference type="Pfam" id="PF00023">
    <property type="entry name" value="Ank"/>
    <property type="match status" value="1"/>
</dbReference>
<dbReference type="Pfam" id="PF12796">
    <property type="entry name" value="Ank_2"/>
    <property type="match status" value="1"/>
</dbReference>
<sequence>MSGGLKRDLSSDEVFINRFPIHRACRDGDVGALVSMLGSLSNRTHLTVEDAFFGWTPLHWAAHNGQLECLMRLVQMGCEVNTATSHFKHTPTHSAAMGGHADCLVWLTQAGADINRQDFLGEAPIHKAARSGSLECTQVLLIGGAKPSLQNTSGQTAADLAYAHGFHHCFHLISKSQLRAPSMNEGQNGNGAPCGKRLLSSVDSENSKRVRRAGGMCLVENTTSDVLAQMESGGSEEPEKMSTDTGLELHPGGTETRACCETKAATNGHHPSMPCPEPPAPAEHSPTNMCGSLHLAESPSRGAPHRPVWWGLTGADCEAFLHYGHYHGFGDTAEDLGD</sequence>